<evidence type="ECO:0000256" key="1">
    <source>
        <dbReference type="SAM" id="Phobius"/>
    </source>
</evidence>
<reference evidence="2" key="1">
    <citation type="submission" date="2020-10" db="EMBL/GenBank/DDBJ databases">
        <authorList>
            <person name="Gilroy R."/>
        </authorList>
    </citation>
    <scope>NUCLEOTIDE SEQUENCE</scope>
    <source>
        <strain evidence="2">F6-4510</strain>
    </source>
</reference>
<feature type="transmembrane region" description="Helical" evidence="1">
    <location>
        <begin position="7"/>
        <end position="24"/>
    </location>
</feature>
<proteinExistence type="predicted"/>
<dbReference type="AlphaFoldDB" id="A0A9D9DXU3"/>
<keyword evidence="1" id="KW-0472">Membrane</keyword>
<comment type="caution">
    <text evidence="2">The sequence shown here is derived from an EMBL/GenBank/DDBJ whole genome shotgun (WGS) entry which is preliminary data.</text>
</comment>
<name>A0A9D9DXU3_9FIRM</name>
<reference evidence="2" key="2">
    <citation type="journal article" date="2021" name="PeerJ">
        <title>Extensive microbial diversity within the chicken gut microbiome revealed by metagenomics and culture.</title>
        <authorList>
            <person name="Gilroy R."/>
            <person name="Ravi A."/>
            <person name="Getino M."/>
            <person name="Pursley I."/>
            <person name="Horton D.L."/>
            <person name="Alikhan N.F."/>
            <person name="Baker D."/>
            <person name="Gharbi K."/>
            <person name="Hall N."/>
            <person name="Watson M."/>
            <person name="Adriaenssens E.M."/>
            <person name="Foster-Nyarko E."/>
            <person name="Jarju S."/>
            <person name="Secka A."/>
            <person name="Antonio M."/>
            <person name="Oren A."/>
            <person name="Chaudhuri R.R."/>
            <person name="La Ragione R."/>
            <person name="Hildebrand F."/>
            <person name="Pallen M.J."/>
        </authorList>
    </citation>
    <scope>NUCLEOTIDE SEQUENCE</scope>
    <source>
        <strain evidence="2">F6-4510</strain>
    </source>
</reference>
<evidence type="ECO:0000313" key="2">
    <source>
        <dbReference type="EMBL" id="MBO8434431.1"/>
    </source>
</evidence>
<dbReference type="EMBL" id="JADIMX010000075">
    <property type="protein sequence ID" value="MBO8434431.1"/>
    <property type="molecule type" value="Genomic_DNA"/>
</dbReference>
<keyword evidence="1" id="KW-0812">Transmembrane</keyword>
<organism evidence="2 3">
    <name type="scientific">Candidatus Fimicola merdigallinarum</name>
    <dbReference type="NCBI Taxonomy" id="2840819"/>
    <lineage>
        <taxon>Bacteria</taxon>
        <taxon>Bacillati</taxon>
        <taxon>Bacillota</taxon>
        <taxon>Clostridia</taxon>
        <taxon>Lachnospirales</taxon>
        <taxon>Lachnospiraceae</taxon>
        <taxon>Lachnospiraceae incertae sedis</taxon>
        <taxon>Candidatus Fimicola</taxon>
    </lineage>
</organism>
<evidence type="ECO:0000313" key="3">
    <source>
        <dbReference type="Proteomes" id="UP000823611"/>
    </source>
</evidence>
<protein>
    <submittedName>
        <fullName evidence="2">Uncharacterized protein</fullName>
    </submittedName>
</protein>
<gene>
    <name evidence="2" type="ORF">IAC55_03805</name>
</gene>
<sequence>MTKEKKAVLIILVIVAIIGTYINYRPSIEKYTIRSIEIINEDSIKVFDNPSDMEEFSEVFYNKQSEFKPMVLNLSKDRDMTVHLEVGYGKYVVLLIQDDCIKVDNKWYKTDGVFINYVNNFFNEEEGAVAHISHSGYIIS</sequence>
<accession>A0A9D9DXU3</accession>
<keyword evidence="1" id="KW-1133">Transmembrane helix</keyword>
<dbReference type="Proteomes" id="UP000823611">
    <property type="component" value="Unassembled WGS sequence"/>
</dbReference>